<name>T0PV19_SAPDV</name>
<keyword evidence="4" id="KW-1185">Reference proteome</keyword>
<dbReference type="Pfam" id="PF07885">
    <property type="entry name" value="Ion_trans_2"/>
    <property type="match status" value="1"/>
</dbReference>
<dbReference type="GO" id="GO:0016020">
    <property type="term" value="C:membrane"/>
    <property type="evidence" value="ECO:0007669"/>
    <property type="project" value="InterPro"/>
</dbReference>
<dbReference type="STRING" id="1156394.T0PV19"/>
<evidence type="ECO:0000313" key="3">
    <source>
        <dbReference type="EMBL" id="EQC26096.1"/>
    </source>
</evidence>
<protein>
    <recommendedName>
        <fullName evidence="2">Potassium channel domain-containing protein</fullName>
    </recommendedName>
</protein>
<dbReference type="InterPro" id="IPR013099">
    <property type="entry name" value="K_chnl_dom"/>
</dbReference>
<dbReference type="InParanoid" id="T0PV19"/>
<feature type="domain" description="Potassium channel" evidence="2">
    <location>
        <begin position="294"/>
        <end position="362"/>
    </location>
</feature>
<dbReference type="Proteomes" id="UP000030762">
    <property type="component" value="Unassembled WGS sequence"/>
</dbReference>
<gene>
    <name evidence="3" type="ORF">SDRG_16048</name>
</gene>
<keyword evidence="1" id="KW-0812">Transmembrane</keyword>
<feature type="transmembrane region" description="Helical" evidence="1">
    <location>
        <begin position="121"/>
        <end position="139"/>
    </location>
</feature>
<feature type="transmembrane region" description="Helical" evidence="1">
    <location>
        <begin position="314"/>
        <end position="331"/>
    </location>
</feature>
<evidence type="ECO:0000259" key="2">
    <source>
        <dbReference type="Pfam" id="PF07885"/>
    </source>
</evidence>
<dbReference type="Gene3D" id="1.10.287.70">
    <property type="match status" value="1"/>
</dbReference>
<dbReference type="VEuPathDB" id="FungiDB:SDRG_16048"/>
<dbReference type="AlphaFoldDB" id="T0PV19"/>
<reference evidence="3 4" key="1">
    <citation type="submission" date="2012-04" db="EMBL/GenBank/DDBJ databases">
        <title>The Genome Sequence of Saprolegnia declina VS20.</title>
        <authorList>
            <consortium name="The Broad Institute Genome Sequencing Platform"/>
            <person name="Russ C."/>
            <person name="Nusbaum C."/>
            <person name="Tyler B."/>
            <person name="van West P."/>
            <person name="Dieguez-Uribeondo J."/>
            <person name="de Bruijn I."/>
            <person name="Tripathy S."/>
            <person name="Jiang R."/>
            <person name="Young S.K."/>
            <person name="Zeng Q."/>
            <person name="Gargeya S."/>
            <person name="Fitzgerald M."/>
            <person name="Haas B."/>
            <person name="Abouelleil A."/>
            <person name="Alvarado L."/>
            <person name="Arachchi H.M."/>
            <person name="Berlin A."/>
            <person name="Chapman S.B."/>
            <person name="Goldberg J."/>
            <person name="Griggs A."/>
            <person name="Gujja S."/>
            <person name="Hansen M."/>
            <person name="Howarth C."/>
            <person name="Imamovic A."/>
            <person name="Larimer J."/>
            <person name="McCowen C."/>
            <person name="Montmayeur A."/>
            <person name="Murphy C."/>
            <person name="Neiman D."/>
            <person name="Pearson M."/>
            <person name="Priest M."/>
            <person name="Roberts A."/>
            <person name="Saif S."/>
            <person name="Shea T."/>
            <person name="Sisk P."/>
            <person name="Sykes S."/>
            <person name="Wortman J."/>
            <person name="Nusbaum C."/>
            <person name="Birren B."/>
        </authorList>
    </citation>
    <scope>NUCLEOTIDE SEQUENCE [LARGE SCALE GENOMIC DNA]</scope>
    <source>
        <strain evidence="3 4">VS20</strain>
    </source>
</reference>
<feature type="transmembrane region" description="Helical" evidence="1">
    <location>
        <begin position="81"/>
        <end position="101"/>
    </location>
</feature>
<sequence length="482" mass="54069">MPRLSLMDVQVMLPARSVRYIAKRLRPTRRNAIQPRDELYRLQLKQRMLVNDELWQTTVVELQRINRLKNMYASQRRIENWIGVLAFISILGESAIMKLYWSYGSWLNGLPNAETAASLTLTKTFLTIVTLALVVLIYLRYDGICAIEVTSGQLDPRTRLYHRAFTKRWLYVLETIVFVVHMLPRLDYTVLVHQYISAATQGAVDSVCATGLLLDQGHCYVEIAYNLNQFGLVVLVRVYVFGRLVRNVLGFNTNSVAFLGAIHNVKSSSPFFSIKYLFHVYPATFASLALLVNLIVTSIAIIQIEGTLNPNVNSFADALWISIVTMATVGYGEVVPITTAGRFFCLVGGVLGGLVFNSLLRVVFVDALLITLAEEDTMRTITERDDTVCARDNAAAVMQTIWRCQRAGVDKHKITLRLHAHMATARRMRLASRKASKHVRKVLDDCAARLEPEITLTTTATDALESSIQKLERVAAALGSLT</sequence>
<dbReference type="GeneID" id="19956775"/>
<proteinExistence type="predicted"/>
<dbReference type="SUPFAM" id="SSF81324">
    <property type="entry name" value="Voltage-gated potassium channels"/>
    <property type="match status" value="1"/>
</dbReference>
<dbReference type="EMBL" id="JH767242">
    <property type="protein sequence ID" value="EQC26096.1"/>
    <property type="molecule type" value="Genomic_DNA"/>
</dbReference>
<feature type="transmembrane region" description="Helical" evidence="1">
    <location>
        <begin position="343"/>
        <end position="364"/>
    </location>
</feature>
<keyword evidence="1" id="KW-1133">Transmembrane helix</keyword>
<dbReference type="PANTHER" id="PTHR10153">
    <property type="entry name" value="SMALL CONDUCTANCE CALCIUM-ACTIVATED POTASSIUM CHANNEL"/>
    <property type="match status" value="1"/>
</dbReference>
<dbReference type="InterPro" id="IPR015449">
    <property type="entry name" value="K_chnl_Ca-activ_SK"/>
</dbReference>
<dbReference type="RefSeq" id="XP_008620463.1">
    <property type="nucleotide sequence ID" value="XM_008622241.1"/>
</dbReference>
<keyword evidence="1" id="KW-0472">Membrane</keyword>
<dbReference type="eggNOG" id="KOG3684">
    <property type="taxonomic scope" value="Eukaryota"/>
</dbReference>
<evidence type="ECO:0000313" key="4">
    <source>
        <dbReference type="Proteomes" id="UP000030762"/>
    </source>
</evidence>
<dbReference type="OMA" id="CYVEIAY"/>
<organism evidence="3 4">
    <name type="scientific">Saprolegnia diclina (strain VS20)</name>
    <dbReference type="NCBI Taxonomy" id="1156394"/>
    <lineage>
        <taxon>Eukaryota</taxon>
        <taxon>Sar</taxon>
        <taxon>Stramenopiles</taxon>
        <taxon>Oomycota</taxon>
        <taxon>Saprolegniomycetes</taxon>
        <taxon>Saprolegniales</taxon>
        <taxon>Saprolegniaceae</taxon>
        <taxon>Saprolegnia</taxon>
    </lineage>
</organism>
<feature type="transmembrane region" description="Helical" evidence="1">
    <location>
        <begin position="276"/>
        <end position="302"/>
    </location>
</feature>
<dbReference type="OrthoDB" id="433309at2759"/>
<accession>T0PV19</accession>
<dbReference type="GO" id="GO:0016286">
    <property type="term" value="F:small conductance calcium-activated potassium channel activity"/>
    <property type="evidence" value="ECO:0007669"/>
    <property type="project" value="InterPro"/>
</dbReference>
<evidence type="ECO:0000256" key="1">
    <source>
        <dbReference type="SAM" id="Phobius"/>
    </source>
</evidence>